<dbReference type="SUPFAM" id="SSF51735">
    <property type="entry name" value="NAD(P)-binding Rossmann-fold domains"/>
    <property type="match status" value="1"/>
</dbReference>
<dbReference type="PANTHER" id="PTHR44169">
    <property type="entry name" value="NADPH-DEPENDENT 1-ACYLDIHYDROXYACETONE PHOSPHATE REDUCTASE"/>
    <property type="match status" value="1"/>
</dbReference>
<keyword evidence="2" id="KW-0560">Oxidoreductase</keyword>
<dbReference type="PRINTS" id="PR00081">
    <property type="entry name" value="GDHRDH"/>
</dbReference>
<dbReference type="InterPro" id="IPR036291">
    <property type="entry name" value="NAD(P)-bd_dom_sf"/>
</dbReference>
<dbReference type="GO" id="GO:0016491">
    <property type="term" value="F:oxidoreductase activity"/>
    <property type="evidence" value="ECO:0007669"/>
    <property type="project" value="UniProtKB-KW"/>
</dbReference>
<evidence type="ECO:0008006" key="5">
    <source>
        <dbReference type="Google" id="ProtNLM"/>
    </source>
</evidence>
<organism evidence="3 4">
    <name type="scientific">Rhizobium loti</name>
    <name type="common">Mesorhizobium loti</name>
    <dbReference type="NCBI Taxonomy" id="381"/>
    <lineage>
        <taxon>Bacteria</taxon>
        <taxon>Pseudomonadati</taxon>
        <taxon>Pseudomonadota</taxon>
        <taxon>Alphaproteobacteria</taxon>
        <taxon>Hyphomicrobiales</taxon>
        <taxon>Phyllobacteriaceae</taxon>
        <taxon>Mesorhizobium</taxon>
    </lineage>
</organism>
<comment type="similarity">
    <text evidence="1">Belongs to the short-chain dehydrogenases/reductases (SDR) family.</text>
</comment>
<name>A0AA91F789_RHILI</name>
<evidence type="ECO:0000256" key="1">
    <source>
        <dbReference type="ARBA" id="ARBA00006484"/>
    </source>
</evidence>
<proteinExistence type="inferred from homology"/>
<dbReference type="InterPro" id="IPR002347">
    <property type="entry name" value="SDR_fam"/>
</dbReference>
<protein>
    <recommendedName>
        <fullName evidence="5">Short-chain dehydrogenase</fullName>
    </recommendedName>
</protein>
<dbReference type="Gene3D" id="3.40.50.720">
    <property type="entry name" value="NAD(P)-binding Rossmann-like Domain"/>
    <property type="match status" value="1"/>
</dbReference>
<dbReference type="Proteomes" id="UP000093737">
    <property type="component" value="Unassembled WGS sequence"/>
</dbReference>
<dbReference type="AlphaFoldDB" id="A0AA91F789"/>
<comment type="caution">
    <text evidence="3">The sequence shown here is derived from an EMBL/GenBank/DDBJ whole genome shotgun (WGS) entry which is preliminary data.</text>
</comment>
<reference evidence="3 4" key="1">
    <citation type="submission" date="2016-05" db="EMBL/GenBank/DDBJ databases">
        <authorList>
            <person name="Ramsay J.P."/>
        </authorList>
    </citation>
    <scope>NUCLEOTIDE SEQUENCE [LARGE SCALE GENOMIC DNA]</scope>
    <source>
        <strain evidence="3 4">NZP2042</strain>
    </source>
</reference>
<evidence type="ECO:0000313" key="3">
    <source>
        <dbReference type="EMBL" id="OBQ60931.1"/>
    </source>
</evidence>
<dbReference type="EMBL" id="LYTK01000021">
    <property type="protein sequence ID" value="OBQ60931.1"/>
    <property type="molecule type" value="Genomic_DNA"/>
</dbReference>
<dbReference type="PANTHER" id="PTHR44169:SF6">
    <property type="entry name" value="NADPH-DEPENDENT 1-ACYLDIHYDROXYACETONE PHOSPHATE REDUCTASE"/>
    <property type="match status" value="1"/>
</dbReference>
<accession>A0AA91F789</accession>
<dbReference type="Pfam" id="PF00106">
    <property type="entry name" value="adh_short"/>
    <property type="match status" value="1"/>
</dbReference>
<evidence type="ECO:0000256" key="2">
    <source>
        <dbReference type="ARBA" id="ARBA00023002"/>
    </source>
</evidence>
<evidence type="ECO:0000313" key="4">
    <source>
        <dbReference type="Proteomes" id="UP000093737"/>
    </source>
</evidence>
<dbReference type="RefSeq" id="WP_056566152.1">
    <property type="nucleotide sequence ID" value="NZ_CP033334.1"/>
</dbReference>
<sequence>MIVGRLVRSGFPVIALGTKSAGLAALGEETGCRTLVLDITDASASQAVLAGLDVGVLIHGAGLLGPQVALYDTSDELASKLVSTNILGTVNVLRALVPPMLQRDRGTIVLLGSICATAPGTGPALYSATKAAMHSMAANLRYDLRGSRLRVGEILLGRVRTGIHEQLASGEDLYSGFECVMPEDVAETVLHMLETPPSVSLGTIEMMPTRQVVGGAHFSKG</sequence>
<gene>
    <name evidence="3" type="ORF">A8145_23795</name>
</gene>